<keyword evidence="5" id="KW-0479">Metal-binding</keyword>
<dbReference type="KEGG" id="lins:G7067_00365"/>
<feature type="binding site" evidence="4">
    <location>
        <begin position="137"/>
        <end position="145"/>
    </location>
    <ligand>
        <name>ATP</name>
        <dbReference type="ChEBI" id="CHEBI:30616"/>
    </ligand>
</feature>
<keyword evidence="5" id="KW-0460">Magnesium</keyword>
<dbReference type="Gene3D" id="3.40.50.10420">
    <property type="entry name" value="NagB/RpiA/CoA transferase-like"/>
    <property type="match status" value="1"/>
</dbReference>
<dbReference type="GO" id="GO:0009396">
    <property type="term" value="P:folic acid-containing compound biosynthetic process"/>
    <property type="evidence" value="ECO:0007669"/>
    <property type="project" value="TreeGrafter"/>
</dbReference>
<dbReference type="GO" id="GO:0030272">
    <property type="term" value="F:5-formyltetrahydrofolate cyclo-ligase activity"/>
    <property type="evidence" value="ECO:0007669"/>
    <property type="project" value="UniProtKB-EC"/>
</dbReference>
<evidence type="ECO:0000256" key="4">
    <source>
        <dbReference type="PIRSR" id="PIRSR006806-1"/>
    </source>
</evidence>
<keyword evidence="3 4" id="KW-0067">ATP-binding</keyword>
<dbReference type="PANTHER" id="PTHR23407:SF1">
    <property type="entry name" value="5-FORMYLTETRAHYDROFOLATE CYCLO-LIGASE"/>
    <property type="match status" value="1"/>
</dbReference>
<dbReference type="NCBIfam" id="TIGR02727">
    <property type="entry name" value="MTHFS_bact"/>
    <property type="match status" value="1"/>
</dbReference>
<dbReference type="GO" id="GO:0005524">
    <property type="term" value="F:ATP binding"/>
    <property type="evidence" value="ECO:0007669"/>
    <property type="project" value="UniProtKB-KW"/>
</dbReference>
<name>A0A6G8FFJ6_9MICO</name>
<keyword evidence="7" id="KW-1185">Reference proteome</keyword>
<dbReference type="EC" id="6.3.3.2" evidence="5"/>
<feature type="binding site" evidence="4">
    <location>
        <begin position="9"/>
        <end position="13"/>
    </location>
    <ligand>
        <name>ATP</name>
        <dbReference type="ChEBI" id="CHEBI:30616"/>
    </ligand>
</feature>
<comment type="cofactor">
    <cofactor evidence="5">
        <name>Mg(2+)</name>
        <dbReference type="ChEBI" id="CHEBI:18420"/>
    </cofactor>
</comment>
<dbReference type="Pfam" id="PF01812">
    <property type="entry name" value="5-FTHF_cyc-lig"/>
    <property type="match status" value="1"/>
</dbReference>
<evidence type="ECO:0000256" key="1">
    <source>
        <dbReference type="ARBA" id="ARBA00010638"/>
    </source>
</evidence>
<reference evidence="6 7" key="1">
    <citation type="submission" date="2020-03" db="EMBL/GenBank/DDBJ databases">
        <title>Leucobacter sp. nov., isolated from beetles.</title>
        <authorList>
            <person name="Hyun D.-W."/>
            <person name="Bae J.-W."/>
        </authorList>
    </citation>
    <scope>NUCLEOTIDE SEQUENCE [LARGE SCALE GENOMIC DNA]</scope>
    <source>
        <strain evidence="6 7">HDW9B</strain>
    </source>
</reference>
<gene>
    <name evidence="6" type="ORF">G7067_00365</name>
</gene>
<evidence type="ECO:0000256" key="3">
    <source>
        <dbReference type="ARBA" id="ARBA00022840"/>
    </source>
</evidence>
<dbReference type="SUPFAM" id="SSF100950">
    <property type="entry name" value="NagB/RpiA/CoA transferase-like"/>
    <property type="match status" value="1"/>
</dbReference>
<dbReference type="AlphaFoldDB" id="A0A6G8FFJ6"/>
<dbReference type="PIRSF" id="PIRSF006806">
    <property type="entry name" value="FTHF_cligase"/>
    <property type="match status" value="1"/>
</dbReference>
<evidence type="ECO:0000256" key="2">
    <source>
        <dbReference type="ARBA" id="ARBA00022741"/>
    </source>
</evidence>
<feature type="binding site" evidence="4">
    <location>
        <position position="55"/>
    </location>
    <ligand>
        <name>substrate</name>
    </ligand>
</feature>
<comment type="catalytic activity">
    <reaction evidence="5">
        <text>(6S)-5-formyl-5,6,7,8-tetrahydrofolate + ATP = (6R)-5,10-methenyltetrahydrofolate + ADP + phosphate</text>
        <dbReference type="Rhea" id="RHEA:10488"/>
        <dbReference type="ChEBI" id="CHEBI:30616"/>
        <dbReference type="ChEBI" id="CHEBI:43474"/>
        <dbReference type="ChEBI" id="CHEBI:57455"/>
        <dbReference type="ChEBI" id="CHEBI:57457"/>
        <dbReference type="ChEBI" id="CHEBI:456216"/>
        <dbReference type="EC" id="6.3.3.2"/>
    </reaction>
</comment>
<dbReference type="EMBL" id="CP049934">
    <property type="protein sequence ID" value="QIM15216.1"/>
    <property type="molecule type" value="Genomic_DNA"/>
</dbReference>
<accession>A0A6G8FFJ6</accession>
<dbReference type="PANTHER" id="PTHR23407">
    <property type="entry name" value="ATPASE INHIBITOR/5-FORMYLTETRAHYDROFOLATE CYCLO-LIGASE"/>
    <property type="match status" value="1"/>
</dbReference>
<keyword evidence="6" id="KW-0436">Ligase</keyword>
<dbReference type="RefSeq" id="WP_166321198.1">
    <property type="nucleotide sequence ID" value="NZ_CP049934.1"/>
</dbReference>
<dbReference type="InterPro" id="IPR002698">
    <property type="entry name" value="FTHF_cligase"/>
</dbReference>
<keyword evidence="2 4" id="KW-0547">Nucleotide-binding</keyword>
<evidence type="ECO:0000313" key="7">
    <source>
        <dbReference type="Proteomes" id="UP000501387"/>
    </source>
</evidence>
<organism evidence="6 7">
    <name type="scientific">Leucobacter insecticola</name>
    <dbReference type="NCBI Taxonomy" id="2714934"/>
    <lineage>
        <taxon>Bacteria</taxon>
        <taxon>Bacillati</taxon>
        <taxon>Actinomycetota</taxon>
        <taxon>Actinomycetes</taxon>
        <taxon>Micrococcales</taxon>
        <taxon>Microbacteriaceae</taxon>
        <taxon>Leucobacter</taxon>
    </lineage>
</organism>
<comment type="similarity">
    <text evidence="1 5">Belongs to the 5-formyltetrahydrofolate cyclo-ligase family.</text>
</comment>
<dbReference type="GO" id="GO:0035999">
    <property type="term" value="P:tetrahydrofolate interconversion"/>
    <property type="evidence" value="ECO:0007669"/>
    <property type="project" value="TreeGrafter"/>
</dbReference>
<dbReference type="InterPro" id="IPR024185">
    <property type="entry name" value="FTHF_cligase-like_sf"/>
</dbReference>
<sequence length="197" mass="21260">MTETINSAKLRIRESVRSARAARSAADRIQDRIGLTAQLRSLVEARGARSITCYLPVHGEPDTTSFVDWARDEGIDVMLPVSREDRRLDWALLSEAGTVAGRYGIQEPVGPRLPAEAAAQTDLLIIPACAVDVTGMRLGWGLGYYDRLLASLTPCPPVFAVVFGDEILPLVPAEAHDTPVSGAVTPHEIRVFTSKAG</sequence>
<evidence type="ECO:0000313" key="6">
    <source>
        <dbReference type="EMBL" id="QIM15216.1"/>
    </source>
</evidence>
<dbReference type="GO" id="GO:0046872">
    <property type="term" value="F:metal ion binding"/>
    <property type="evidence" value="ECO:0007669"/>
    <property type="project" value="UniProtKB-KW"/>
</dbReference>
<dbReference type="Proteomes" id="UP000501387">
    <property type="component" value="Chromosome"/>
</dbReference>
<feature type="binding site" evidence="4">
    <location>
        <position position="60"/>
    </location>
    <ligand>
        <name>substrate</name>
    </ligand>
</feature>
<dbReference type="InterPro" id="IPR037171">
    <property type="entry name" value="NagB/RpiA_transferase-like"/>
</dbReference>
<protein>
    <recommendedName>
        <fullName evidence="5">5-formyltetrahydrofolate cyclo-ligase</fullName>
        <ecNumber evidence="5">6.3.3.2</ecNumber>
    </recommendedName>
</protein>
<evidence type="ECO:0000256" key="5">
    <source>
        <dbReference type="RuleBase" id="RU361279"/>
    </source>
</evidence>
<proteinExistence type="inferred from homology"/>